<dbReference type="AlphaFoldDB" id="A0A4R0FWU9"/>
<protein>
    <submittedName>
        <fullName evidence="1">Uncharacterized protein</fullName>
    </submittedName>
</protein>
<dbReference type="RefSeq" id="WP_131309562.1">
    <property type="nucleotide sequence ID" value="NZ_SJJR01000039.1"/>
</dbReference>
<dbReference type="OrthoDB" id="3394592at2"/>
<organism evidence="1 2">
    <name type="scientific">Micromonospora zingiberis</name>
    <dbReference type="NCBI Taxonomy" id="2053011"/>
    <lineage>
        <taxon>Bacteria</taxon>
        <taxon>Bacillati</taxon>
        <taxon>Actinomycetota</taxon>
        <taxon>Actinomycetes</taxon>
        <taxon>Micromonosporales</taxon>
        <taxon>Micromonosporaceae</taxon>
        <taxon>Micromonospora</taxon>
    </lineage>
</organism>
<sequence>MTAPPGRPPTTTGLKAGDLLRVTAAASVQFHTPMLFRVIRELDWVTYDGWVWVDGYQLDSNGQAVARRSIFVQRAGLALLRRQVLHHAGGPRPQPAATRW</sequence>
<gene>
    <name evidence="1" type="ORF">E0H26_28680</name>
</gene>
<keyword evidence="2" id="KW-1185">Reference proteome</keyword>
<proteinExistence type="predicted"/>
<reference evidence="1 2" key="1">
    <citation type="submission" date="2019-02" db="EMBL/GenBank/DDBJ databases">
        <title>Jishengella sp. nov., isolated from a root of Zingiber montanum.</title>
        <authorList>
            <person name="Kuncharoen N."/>
            <person name="Kudo T."/>
            <person name="Masahiro Y."/>
            <person name="Ohkuma M."/>
            <person name="Tanasupawat S."/>
        </authorList>
    </citation>
    <scope>NUCLEOTIDE SEQUENCE [LARGE SCALE GENOMIC DNA]</scope>
    <source>
        <strain evidence="1 2">PLAI 1-1</strain>
    </source>
</reference>
<comment type="caution">
    <text evidence="1">The sequence shown here is derived from an EMBL/GenBank/DDBJ whole genome shotgun (WGS) entry which is preliminary data.</text>
</comment>
<dbReference type="EMBL" id="SJJR01000039">
    <property type="protein sequence ID" value="TCB87872.1"/>
    <property type="molecule type" value="Genomic_DNA"/>
</dbReference>
<evidence type="ECO:0000313" key="1">
    <source>
        <dbReference type="EMBL" id="TCB87872.1"/>
    </source>
</evidence>
<dbReference type="Proteomes" id="UP000292274">
    <property type="component" value="Unassembled WGS sequence"/>
</dbReference>
<accession>A0A4R0FWU9</accession>
<name>A0A4R0FWU9_9ACTN</name>
<evidence type="ECO:0000313" key="2">
    <source>
        <dbReference type="Proteomes" id="UP000292274"/>
    </source>
</evidence>